<reference evidence="2 3" key="1">
    <citation type="submission" date="2017-06" db="EMBL/GenBank/DDBJ databases">
        <title>Draft genome sequence of anaerobic fermentative bacterium Anaeromicrobium sediminis DY2726D isolated from West Pacific Ocean sediments.</title>
        <authorList>
            <person name="Zeng X."/>
        </authorList>
    </citation>
    <scope>NUCLEOTIDE SEQUENCE [LARGE SCALE GENOMIC DNA]</scope>
    <source>
        <strain evidence="2 3">DY2726D</strain>
    </source>
</reference>
<dbReference type="NCBIfam" id="NF008633">
    <property type="entry name" value="PRK11622.1"/>
    <property type="match status" value="1"/>
</dbReference>
<comment type="caution">
    <text evidence="2">The sequence shown here is derived from an EMBL/GenBank/DDBJ whole genome shotgun (WGS) entry which is preliminary data.</text>
</comment>
<dbReference type="InterPro" id="IPR027020">
    <property type="entry name" value="YnjB"/>
</dbReference>
<dbReference type="PROSITE" id="PS51257">
    <property type="entry name" value="PROKAR_LIPOPROTEIN"/>
    <property type="match status" value="1"/>
</dbReference>
<dbReference type="SUPFAM" id="SSF53850">
    <property type="entry name" value="Periplasmic binding protein-like II"/>
    <property type="match status" value="1"/>
</dbReference>
<sequence>MKKKLRVILTILISISILFSACGSKELENGDNFRKSTWEEIEKSGQGTEVYFYGWGGDPKINSWIDDVLAKEVKDKYNITLKRVPMNIDEVLVKLLDEKNLEAEGTIDIVWINGENFFTAKENELLEGPFLEKLPNGKKYLDLNDVELNYDFGFSIDGYEAPYGKAQFVFIYDGEVVEKFPKDHEEFLQFAKVNKGKVTYPAPPDFVGSAFVRNIIYDMVGYEQFINMEPDYEVVKKEIMPAIDYFKELKPYLWREGKAYPSTMAQLENMFADGEVIITMDYNPNKASRKISDGQFKSTTKTAIFQKGSVGNTHFVAIPKNATNKEAAVLVINEIISPKMQASKYDPKVWGDLPVLDNSKLSSEEKKLFDNVVLGKATIDQSILLDNRLPEMPAKLIPIIEKIWEEEILK</sequence>
<evidence type="ECO:0000256" key="1">
    <source>
        <dbReference type="SAM" id="SignalP"/>
    </source>
</evidence>
<dbReference type="PANTHER" id="PTHR42779:SF1">
    <property type="entry name" value="PROTEIN YNJB"/>
    <property type="match status" value="1"/>
</dbReference>
<dbReference type="Gene3D" id="3.40.190.10">
    <property type="entry name" value="Periplasmic binding protein-like II"/>
    <property type="match status" value="2"/>
</dbReference>
<evidence type="ECO:0000313" key="2">
    <source>
        <dbReference type="EMBL" id="PAB55748.1"/>
    </source>
</evidence>
<keyword evidence="1" id="KW-0732">Signal</keyword>
<evidence type="ECO:0000313" key="3">
    <source>
        <dbReference type="Proteomes" id="UP000216024"/>
    </source>
</evidence>
<accession>A0A267MA05</accession>
<feature type="signal peptide" evidence="1">
    <location>
        <begin position="1"/>
        <end position="20"/>
    </location>
</feature>
<dbReference type="InterPro" id="IPR006059">
    <property type="entry name" value="SBP"/>
</dbReference>
<dbReference type="EMBL" id="NIBG01000047">
    <property type="protein sequence ID" value="PAB55748.1"/>
    <property type="molecule type" value="Genomic_DNA"/>
</dbReference>
<protein>
    <submittedName>
        <fullName evidence="2">ABC transporter substrate-binding protein</fullName>
    </submittedName>
</protein>
<dbReference type="OrthoDB" id="3239593at2"/>
<dbReference type="AlphaFoldDB" id="A0A267MA05"/>
<organism evidence="2 3">
    <name type="scientific">Anaeromicrobium sediminis</name>
    <dbReference type="NCBI Taxonomy" id="1478221"/>
    <lineage>
        <taxon>Bacteria</taxon>
        <taxon>Bacillati</taxon>
        <taxon>Bacillota</taxon>
        <taxon>Clostridia</taxon>
        <taxon>Peptostreptococcales</taxon>
        <taxon>Thermotaleaceae</taxon>
        <taxon>Anaeromicrobium</taxon>
    </lineage>
</organism>
<dbReference type="Pfam" id="PF13416">
    <property type="entry name" value="SBP_bac_8"/>
    <property type="match status" value="1"/>
</dbReference>
<gene>
    <name evidence="2" type="ORF">CCE28_21610</name>
</gene>
<name>A0A267MA05_9FIRM</name>
<proteinExistence type="predicted"/>
<keyword evidence="3" id="KW-1185">Reference proteome</keyword>
<dbReference type="RefSeq" id="WP_095136303.1">
    <property type="nucleotide sequence ID" value="NZ_NIBG01000047.1"/>
</dbReference>
<dbReference type="PANTHER" id="PTHR42779">
    <property type="entry name" value="PROTEIN YNJB"/>
    <property type="match status" value="1"/>
</dbReference>
<dbReference type="Proteomes" id="UP000216024">
    <property type="component" value="Unassembled WGS sequence"/>
</dbReference>
<feature type="chain" id="PRO_5038991827" evidence="1">
    <location>
        <begin position="21"/>
        <end position="410"/>
    </location>
</feature>
<dbReference type="PIRSF" id="PIRSF029172">
    <property type="entry name" value="UCP029172_ABC_sbc_YnjB"/>
    <property type="match status" value="1"/>
</dbReference>